<accession>A0A699HXL0</accession>
<feature type="region of interest" description="Disordered" evidence="1">
    <location>
        <begin position="1"/>
        <end position="72"/>
    </location>
</feature>
<keyword evidence="2" id="KW-0695">RNA-directed DNA polymerase</keyword>
<dbReference type="AlphaFoldDB" id="A0A699HXL0"/>
<evidence type="ECO:0000256" key="1">
    <source>
        <dbReference type="SAM" id="MobiDB-lite"/>
    </source>
</evidence>
<keyword evidence="2" id="KW-0808">Transferase</keyword>
<gene>
    <name evidence="2" type="ORF">Tci_464756</name>
</gene>
<reference evidence="2" key="1">
    <citation type="journal article" date="2019" name="Sci. Rep.">
        <title>Draft genome of Tanacetum cinerariifolium, the natural source of mosquito coil.</title>
        <authorList>
            <person name="Yamashiro T."/>
            <person name="Shiraishi A."/>
            <person name="Satake H."/>
            <person name="Nakayama K."/>
        </authorList>
    </citation>
    <scope>NUCLEOTIDE SEQUENCE</scope>
</reference>
<feature type="compositionally biased region" description="Low complexity" evidence="1">
    <location>
        <begin position="19"/>
        <end position="28"/>
    </location>
</feature>
<comment type="caution">
    <text evidence="2">The sequence shown here is derived from an EMBL/GenBank/DDBJ whole genome shotgun (WGS) entry which is preliminary data.</text>
</comment>
<protein>
    <submittedName>
        <fullName evidence="2">Reverse transcriptase domain-containing protein</fullName>
    </submittedName>
</protein>
<keyword evidence="2" id="KW-0548">Nucleotidyltransferase</keyword>
<evidence type="ECO:0000313" key="2">
    <source>
        <dbReference type="EMBL" id="GEY92782.1"/>
    </source>
</evidence>
<proteinExistence type="predicted"/>
<sequence length="195" mass="21686">MFQSEDPTSEVSQGKDRGLTGLTPTTTPKEILMAEVGKFKPPPPMTEVPQRKYSTRTASNGSDWKQEPNGDAEHSTKAWMNFMIVRSLSSYNGIIGRPKIREIQAVPSTAHEMLKFSVDRGIVTIRSTILIPTECATMTTASKEILKEAEVRHENFKIALHPNFPDQEVAIEGTLSAKGRTKLCLLLKEKLDIFA</sequence>
<dbReference type="EMBL" id="BKCJ010223285">
    <property type="protein sequence ID" value="GEY92782.1"/>
    <property type="molecule type" value="Genomic_DNA"/>
</dbReference>
<feature type="compositionally biased region" description="Polar residues" evidence="1">
    <location>
        <begin position="1"/>
        <end position="12"/>
    </location>
</feature>
<dbReference type="GO" id="GO:0003964">
    <property type="term" value="F:RNA-directed DNA polymerase activity"/>
    <property type="evidence" value="ECO:0007669"/>
    <property type="project" value="UniProtKB-KW"/>
</dbReference>
<organism evidence="2">
    <name type="scientific">Tanacetum cinerariifolium</name>
    <name type="common">Dalmatian daisy</name>
    <name type="synonym">Chrysanthemum cinerariifolium</name>
    <dbReference type="NCBI Taxonomy" id="118510"/>
    <lineage>
        <taxon>Eukaryota</taxon>
        <taxon>Viridiplantae</taxon>
        <taxon>Streptophyta</taxon>
        <taxon>Embryophyta</taxon>
        <taxon>Tracheophyta</taxon>
        <taxon>Spermatophyta</taxon>
        <taxon>Magnoliopsida</taxon>
        <taxon>eudicotyledons</taxon>
        <taxon>Gunneridae</taxon>
        <taxon>Pentapetalae</taxon>
        <taxon>asterids</taxon>
        <taxon>campanulids</taxon>
        <taxon>Asterales</taxon>
        <taxon>Asteraceae</taxon>
        <taxon>Asteroideae</taxon>
        <taxon>Anthemideae</taxon>
        <taxon>Anthemidinae</taxon>
        <taxon>Tanacetum</taxon>
    </lineage>
</organism>
<name>A0A699HXL0_TANCI</name>